<evidence type="ECO:0000256" key="6">
    <source>
        <dbReference type="ARBA" id="ARBA00043742"/>
    </source>
</evidence>
<dbReference type="EMBL" id="BPLR01011285">
    <property type="protein sequence ID" value="GIY45565.1"/>
    <property type="molecule type" value="Genomic_DNA"/>
</dbReference>
<dbReference type="InterPro" id="IPR000073">
    <property type="entry name" value="AB_hydrolase_1"/>
</dbReference>
<dbReference type="PRINTS" id="PR00111">
    <property type="entry name" value="ABHYDROLASE"/>
</dbReference>
<comment type="caution">
    <text evidence="13">The sequence shown here is derived from an EMBL/GenBank/DDBJ whole genome shotgun (WGS) entry which is preliminary data.</text>
</comment>
<organism evidence="13 14">
    <name type="scientific">Caerostris extrusa</name>
    <name type="common">Bark spider</name>
    <name type="synonym">Caerostris bankana</name>
    <dbReference type="NCBI Taxonomy" id="172846"/>
    <lineage>
        <taxon>Eukaryota</taxon>
        <taxon>Metazoa</taxon>
        <taxon>Ecdysozoa</taxon>
        <taxon>Arthropoda</taxon>
        <taxon>Chelicerata</taxon>
        <taxon>Arachnida</taxon>
        <taxon>Araneae</taxon>
        <taxon>Araneomorphae</taxon>
        <taxon>Entelegynae</taxon>
        <taxon>Araneoidea</taxon>
        <taxon>Araneidae</taxon>
        <taxon>Caerostris</taxon>
    </lineage>
</organism>
<feature type="domain" description="AB hydrolase-1" evidence="12">
    <location>
        <begin position="25"/>
        <end position="276"/>
    </location>
</feature>
<evidence type="ECO:0000256" key="7">
    <source>
        <dbReference type="ARBA" id="ARBA00044064"/>
    </source>
</evidence>
<dbReference type="InterPro" id="IPR029058">
    <property type="entry name" value="AB_hydrolase_fold"/>
</dbReference>
<name>A0AAV4THI1_CAEEX</name>
<comment type="catalytic activity">
    <reaction evidence="8">
        <text>1-octadecanoyl-2-(4Z,7Z,10Z,13Z,16Z,19Z-docosahexaenoyl)-sn-glycerol + H2O = 2-(4Z,7Z,10Z,13Z,16Z,19Z-docosahexaenoyl)-glycerol + octadecanoate + H(+)</text>
        <dbReference type="Rhea" id="RHEA:77107"/>
        <dbReference type="ChEBI" id="CHEBI:15377"/>
        <dbReference type="ChEBI" id="CHEBI:15378"/>
        <dbReference type="ChEBI" id="CHEBI:25629"/>
        <dbReference type="ChEBI" id="CHEBI:77129"/>
        <dbReference type="ChEBI" id="CHEBI:186738"/>
    </reaction>
</comment>
<sequence>MSKIIPVRLAYECIEVDGCDKAKSPIIFLHGMTQCKELWHDLPRTIGQATKRKIIIVDARNHGASERTDVFNFDVNVDDLLHLMDEINVQKAILVGHSMGGITSIKTSLRAPERVEKIVVEDMSVSQLTPKILKMVQQFVGLTQEVLDSIPDSVKDVDEAAKFYVEHIFKRLPPEGDNLTNTKNPESVRKFVVMQRNADGKFSVNYNNQAILKALNDPKSLMSDPSGVFEGPVCFIYGKLSPFIADGEELVIKKHFPNAKLVGIEGATHTVHVDRPKEFTEALLSFLQN</sequence>
<keyword evidence="2" id="KW-0378">Hydrolase</keyword>
<evidence type="ECO:0000256" key="11">
    <source>
        <dbReference type="ARBA" id="ARBA00048919"/>
    </source>
</evidence>
<dbReference type="Gene3D" id="3.40.50.1820">
    <property type="entry name" value="alpha/beta hydrolase"/>
    <property type="match status" value="1"/>
</dbReference>
<evidence type="ECO:0000256" key="10">
    <source>
        <dbReference type="ARBA" id="ARBA00048513"/>
    </source>
</evidence>
<accession>A0AAV4THI1</accession>
<evidence type="ECO:0000313" key="13">
    <source>
        <dbReference type="EMBL" id="GIY45565.1"/>
    </source>
</evidence>
<reference evidence="13 14" key="1">
    <citation type="submission" date="2021-06" db="EMBL/GenBank/DDBJ databases">
        <title>Caerostris extrusa draft genome.</title>
        <authorList>
            <person name="Kono N."/>
            <person name="Arakawa K."/>
        </authorList>
    </citation>
    <scope>NUCLEOTIDE SEQUENCE [LARGE SCALE GENOMIC DNA]</scope>
</reference>
<gene>
    <name evidence="13" type="primary">abhd11</name>
    <name evidence="13" type="ORF">CEXT_319371</name>
</gene>
<dbReference type="GO" id="GO:0005739">
    <property type="term" value="C:mitochondrion"/>
    <property type="evidence" value="ECO:0007669"/>
    <property type="project" value="TreeGrafter"/>
</dbReference>
<dbReference type="AlphaFoldDB" id="A0AAV4THI1"/>
<evidence type="ECO:0000313" key="14">
    <source>
        <dbReference type="Proteomes" id="UP001054945"/>
    </source>
</evidence>
<comment type="catalytic activity">
    <reaction evidence="6">
        <text>a 1,3-diacyl-sn-glycerol + H2O = a 1-acyl-sn-glycerol + a fatty acid + H(+)</text>
        <dbReference type="Rhea" id="RHEA:38503"/>
        <dbReference type="ChEBI" id="CHEBI:15377"/>
        <dbReference type="ChEBI" id="CHEBI:15378"/>
        <dbReference type="ChEBI" id="CHEBI:28868"/>
        <dbReference type="ChEBI" id="CHEBI:64683"/>
        <dbReference type="ChEBI" id="CHEBI:77272"/>
    </reaction>
</comment>
<dbReference type="PANTHER" id="PTHR46118">
    <property type="entry name" value="PROTEIN ABHD11"/>
    <property type="match status" value="1"/>
</dbReference>
<comment type="catalytic activity">
    <reaction evidence="11">
        <text>1-octadecanoyl-2-(5Z,8Z,11Z,14Z-eicosatetraenoyl)-sn-glycerol + H2O = 2-(5Z,8Z,11Z,14Z-eicosatetraenoyl)-glycerol + octadecanoate + H(+)</text>
        <dbReference type="Rhea" id="RHEA:38507"/>
        <dbReference type="ChEBI" id="CHEBI:15377"/>
        <dbReference type="ChEBI" id="CHEBI:15378"/>
        <dbReference type="ChEBI" id="CHEBI:25629"/>
        <dbReference type="ChEBI" id="CHEBI:52392"/>
        <dbReference type="ChEBI" id="CHEBI:75728"/>
    </reaction>
</comment>
<evidence type="ECO:0000256" key="8">
    <source>
        <dbReference type="ARBA" id="ARBA00048283"/>
    </source>
</evidence>
<evidence type="ECO:0000256" key="3">
    <source>
        <dbReference type="ARBA" id="ARBA00026104"/>
    </source>
</evidence>
<comment type="similarity">
    <text evidence="1">Belongs to the AB hydrolase superfamily.</text>
</comment>
<evidence type="ECO:0000256" key="5">
    <source>
        <dbReference type="ARBA" id="ARBA00043667"/>
    </source>
</evidence>
<dbReference type="Proteomes" id="UP001054945">
    <property type="component" value="Unassembled WGS sequence"/>
</dbReference>
<protein>
    <recommendedName>
        <fullName evidence="7">sn-1-specific diacylglycerol lipase ABHD11</fullName>
        <ecNumber evidence="3">3.1.1.116</ecNumber>
    </recommendedName>
    <alternativeName>
        <fullName evidence="4">Alpha/beta hydrolase domain-containing protein 11</fullName>
    </alternativeName>
</protein>
<dbReference type="SUPFAM" id="SSF53474">
    <property type="entry name" value="alpha/beta-Hydrolases"/>
    <property type="match status" value="1"/>
</dbReference>
<evidence type="ECO:0000256" key="1">
    <source>
        <dbReference type="ARBA" id="ARBA00008645"/>
    </source>
</evidence>
<keyword evidence="14" id="KW-1185">Reference proteome</keyword>
<dbReference type="PANTHER" id="PTHR46118:SF4">
    <property type="entry name" value="PROTEIN ABHD11"/>
    <property type="match status" value="1"/>
</dbReference>
<proteinExistence type="inferred from homology"/>
<comment type="catalytic activity">
    <reaction evidence="9">
        <text>1,2-didecanoylglycerol + H2O = decanoylglycerol + decanoate + H(+)</text>
        <dbReference type="Rhea" id="RHEA:48596"/>
        <dbReference type="ChEBI" id="CHEBI:11152"/>
        <dbReference type="ChEBI" id="CHEBI:15377"/>
        <dbReference type="ChEBI" id="CHEBI:15378"/>
        <dbReference type="ChEBI" id="CHEBI:27689"/>
        <dbReference type="ChEBI" id="CHEBI:90605"/>
    </reaction>
</comment>
<dbReference type="EC" id="3.1.1.116" evidence="3"/>
<comment type="catalytic activity">
    <reaction evidence="5">
        <text>a 1,2-diacyl-sn-glycerol + H2O = a 2-acylglycerol + a fatty acid + H(+)</text>
        <dbReference type="Rhea" id="RHEA:33275"/>
        <dbReference type="ChEBI" id="CHEBI:15377"/>
        <dbReference type="ChEBI" id="CHEBI:15378"/>
        <dbReference type="ChEBI" id="CHEBI:17389"/>
        <dbReference type="ChEBI" id="CHEBI:17815"/>
        <dbReference type="ChEBI" id="CHEBI:28868"/>
        <dbReference type="EC" id="3.1.1.116"/>
    </reaction>
</comment>
<dbReference type="GO" id="GO:0052689">
    <property type="term" value="F:carboxylic ester hydrolase activity"/>
    <property type="evidence" value="ECO:0007669"/>
    <property type="project" value="TreeGrafter"/>
</dbReference>
<evidence type="ECO:0000256" key="4">
    <source>
        <dbReference type="ARBA" id="ARBA00042703"/>
    </source>
</evidence>
<dbReference type="Pfam" id="PF00561">
    <property type="entry name" value="Abhydrolase_1"/>
    <property type="match status" value="1"/>
</dbReference>
<evidence type="ECO:0000259" key="12">
    <source>
        <dbReference type="Pfam" id="PF00561"/>
    </source>
</evidence>
<evidence type="ECO:0000256" key="2">
    <source>
        <dbReference type="ARBA" id="ARBA00022801"/>
    </source>
</evidence>
<evidence type="ECO:0000256" key="9">
    <source>
        <dbReference type="ARBA" id="ARBA00048504"/>
    </source>
</evidence>
<comment type="catalytic activity">
    <reaction evidence="10">
        <text>1-octadecanoyl-2-(9Z-octadecenoyl)-sn-glycerol + H2O = 2-(9Z-octadecenoyl)-glycerol + octadecanoate + H(+)</text>
        <dbReference type="Rhea" id="RHEA:77103"/>
        <dbReference type="ChEBI" id="CHEBI:15377"/>
        <dbReference type="ChEBI" id="CHEBI:15378"/>
        <dbReference type="ChEBI" id="CHEBI:25629"/>
        <dbReference type="ChEBI" id="CHEBI:73990"/>
        <dbReference type="ChEBI" id="CHEBI:75468"/>
    </reaction>
</comment>